<dbReference type="GO" id="GO:0015408">
    <property type="term" value="F:ABC-type ferric iron transporter activity"/>
    <property type="evidence" value="ECO:0007669"/>
    <property type="project" value="InterPro"/>
</dbReference>
<name>A0A1G6ZA91_9BURK</name>
<accession>A0A1G6ZA91</accession>
<dbReference type="RefSeq" id="WP_092744825.1">
    <property type="nucleotide sequence ID" value="NZ_FMZC01000011.1"/>
</dbReference>
<evidence type="ECO:0000256" key="3">
    <source>
        <dbReference type="ARBA" id="ARBA00022741"/>
    </source>
</evidence>
<dbReference type="OrthoDB" id="5298774at2"/>
<evidence type="ECO:0000256" key="4">
    <source>
        <dbReference type="ARBA" id="ARBA00022840"/>
    </source>
</evidence>
<dbReference type="InterPro" id="IPR003439">
    <property type="entry name" value="ABC_transporter-like_ATP-bd"/>
</dbReference>
<keyword evidence="1" id="KW-0813">Transport</keyword>
<proteinExistence type="predicted"/>
<protein>
    <submittedName>
        <fullName evidence="7">Glycerol transport system ATP-binding protein</fullName>
    </submittedName>
</protein>
<dbReference type="InterPro" id="IPR047641">
    <property type="entry name" value="ABC_transpr_MalK/UgpC-like"/>
</dbReference>
<keyword evidence="4 7" id="KW-0067">ATP-binding</keyword>
<dbReference type="PROSITE" id="PS50893">
    <property type="entry name" value="ABC_TRANSPORTER_2"/>
    <property type="match status" value="1"/>
</dbReference>
<dbReference type="PANTHER" id="PTHR43875">
    <property type="entry name" value="MALTODEXTRIN IMPORT ATP-BINDING PROTEIN MSMX"/>
    <property type="match status" value="1"/>
</dbReference>
<dbReference type="InterPro" id="IPR013611">
    <property type="entry name" value="Transp-assoc_OB_typ2"/>
</dbReference>
<dbReference type="InterPro" id="IPR003593">
    <property type="entry name" value="AAA+_ATPase"/>
</dbReference>
<keyword evidence="2" id="KW-1003">Cell membrane</keyword>
<dbReference type="Pfam" id="PF00005">
    <property type="entry name" value="ABC_tran"/>
    <property type="match status" value="1"/>
</dbReference>
<organism evidence="7 8">
    <name type="scientific">Paracidovorax valerianellae</name>
    <dbReference type="NCBI Taxonomy" id="187868"/>
    <lineage>
        <taxon>Bacteria</taxon>
        <taxon>Pseudomonadati</taxon>
        <taxon>Pseudomonadota</taxon>
        <taxon>Betaproteobacteria</taxon>
        <taxon>Burkholderiales</taxon>
        <taxon>Comamonadaceae</taxon>
        <taxon>Paracidovorax</taxon>
    </lineage>
</organism>
<dbReference type="GO" id="GO:0016887">
    <property type="term" value="F:ATP hydrolysis activity"/>
    <property type="evidence" value="ECO:0007669"/>
    <property type="project" value="InterPro"/>
</dbReference>
<sequence>MARISLDLAHSYKPHPQQDSDYALLPLKMEFEDGGAYALLGPSGCGKTTMLNIMSGLLVPSHGTVLFDGRDVTRATPQERNIAQVFQFPVIYDTMTVAENLAFPLKNRKVPAAQIKQRVGVIAEMLEMSGQLDQRAAGLSADAKQKISLGRGLVRSDVAAVLFDEPLTVIDPHLKWQLRRKLKQIHHELKLTLIYVTHDQVEALTFAEQVVVMTRGRAVQVGSADALFERPEHVFVGHFIGSPGMNFLPAQAAGGQLQVAGHALGALPRPLPEGALQIGIRPEYLGLAPAGQPGAVPVAVTQVQDIGTYQMLTARVGDHTLKARFVPEAQLPAPGDTVWLQVVGDHTCYYQNEALLP</sequence>
<evidence type="ECO:0000313" key="7">
    <source>
        <dbReference type="EMBL" id="SDD99664.1"/>
    </source>
</evidence>
<dbReference type="Pfam" id="PF08402">
    <property type="entry name" value="TOBE_2"/>
    <property type="match status" value="1"/>
</dbReference>
<dbReference type="Gene3D" id="2.40.50.140">
    <property type="entry name" value="Nucleic acid-binding proteins"/>
    <property type="match status" value="1"/>
</dbReference>
<dbReference type="Gene3D" id="3.40.50.300">
    <property type="entry name" value="P-loop containing nucleotide triphosphate hydrolases"/>
    <property type="match status" value="1"/>
</dbReference>
<evidence type="ECO:0000259" key="6">
    <source>
        <dbReference type="PROSITE" id="PS50893"/>
    </source>
</evidence>
<gene>
    <name evidence="7" type="ORF">SAMN05192589_11139</name>
</gene>
<dbReference type="PANTHER" id="PTHR43875:SF14">
    <property type="entry name" value="ABC TRANSPORTER ATP-BINDING PROTEIN"/>
    <property type="match status" value="1"/>
</dbReference>
<dbReference type="CDD" id="cd03259">
    <property type="entry name" value="ABC_Carb_Solutes_like"/>
    <property type="match status" value="1"/>
</dbReference>
<dbReference type="GO" id="GO:0005524">
    <property type="term" value="F:ATP binding"/>
    <property type="evidence" value="ECO:0007669"/>
    <property type="project" value="UniProtKB-KW"/>
</dbReference>
<dbReference type="InterPro" id="IPR015853">
    <property type="entry name" value="ABC_transpr_FbpC"/>
</dbReference>
<dbReference type="InterPro" id="IPR008995">
    <property type="entry name" value="Mo/tungstate-bd_C_term_dom"/>
</dbReference>
<reference evidence="7 8" key="1">
    <citation type="submission" date="2016-10" db="EMBL/GenBank/DDBJ databases">
        <authorList>
            <person name="de Groot N.N."/>
        </authorList>
    </citation>
    <scope>NUCLEOTIDE SEQUENCE [LARGE SCALE GENOMIC DNA]</scope>
    <source>
        <strain evidence="7 8">DSM 16619</strain>
    </source>
</reference>
<dbReference type="SUPFAM" id="SSF50331">
    <property type="entry name" value="MOP-like"/>
    <property type="match status" value="1"/>
</dbReference>
<dbReference type="AlphaFoldDB" id="A0A1G6ZA91"/>
<dbReference type="Proteomes" id="UP000198781">
    <property type="component" value="Unassembled WGS sequence"/>
</dbReference>
<keyword evidence="5" id="KW-0472">Membrane</keyword>
<dbReference type="STRING" id="187868.SAMN05192589_11139"/>
<dbReference type="FunFam" id="3.40.50.300:FF:000042">
    <property type="entry name" value="Maltose/maltodextrin ABC transporter, ATP-binding protein"/>
    <property type="match status" value="1"/>
</dbReference>
<feature type="domain" description="ABC transporter" evidence="6">
    <location>
        <begin position="6"/>
        <end position="240"/>
    </location>
</feature>
<dbReference type="InterPro" id="IPR027417">
    <property type="entry name" value="P-loop_NTPase"/>
</dbReference>
<evidence type="ECO:0000313" key="8">
    <source>
        <dbReference type="Proteomes" id="UP000198781"/>
    </source>
</evidence>
<dbReference type="SUPFAM" id="SSF52540">
    <property type="entry name" value="P-loop containing nucleoside triphosphate hydrolases"/>
    <property type="match status" value="1"/>
</dbReference>
<evidence type="ECO:0000256" key="2">
    <source>
        <dbReference type="ARBA" id="ARBA00022475"/>
    </source>
</evidence>
<evidence type="ECO:0000256" key="1">
    <source>
        <dbReference type="ARBA" id="ARBA00022448"/>
    </source>
</evidence>
<evidence type="ECO:0000256" key="5">
    <source>
        <dbReference type="ARBA" id="ARBA00023136"/>
    </source>
</evidence>
<dbReference type="EMBL" id="FMZC01000011">
    <property type="protein sequence ID" value="SDD99664.1"/>
    <property type="molecule type" value="Genomic_DNA"/>
</dbReference>
<keyword evidence="3" id="KW-0547">Nucleotide-binding</keyword>
<keyword evidence="8" id="KW-1185">Reference proteome</keyword>
<dbReference type="InterPro" id="IPR012340">
    <property type="entry name" value="NA-bd_OB-fold"/>
</dbReference>
<dbReference type="GO" id="GO:0055052">
    <property type="term" value="C:ATP-binding cassette (ABC) transporter complex, substrate-binding subunit-containing"/>
    <property type="evidence" value="ECO:0007669"/>
    <property type="project" value="TreeGrafter"/>
</dbReference>
<dbReference type="SMART" id="SM00382">
    <property type="entry name" value="AAA"/>
    <property type="match status" value="1"/>
</dbReference>